<dbReference type="EMBL" id="JAVDTF010000003">
    <property type="protein sequence ID" value="MDR6784821.1"/>
    <property type="molecule type" value="Genomic_DNA"/>
</dbReference>
<reference evidence="1" key="1">
    <citation type="submission" date="2023-07" db="EMBL/GenBank/DDBJ databases">
        <title>Sorghum-associated microbial communities from plants grown in Nebraska, USA.</title>
        <authorList>
            <person name="Schachtman D."/>
        </authorList>
    </citation>
    <scope>NUCLEOTIDE SEQUENCE</scope>
    <source>
        <strain evidence="1">2697</strain>
    </source>
</reference>
<dbReference type="Proteomes" id="UP001246858">
    <property type="component" value="Unassembled WGS sequence"/>
</dbReference>
<proteinExistence type="predicted"/>
<protein>
    <submittedName>
        <fullName evidence="1">TonB-dependent SusC/RagA subfamily outer membrane receptor</fullName>
    </submittedName>
</protein>
<name>A0ACC6L018_9SPHI</name>
<comment type="caution">
    <text evidence="1">The sequence shown here is derived from an EMBL/GenBank/DDBJ whole genome shotgun (WGS) entry which is preliminary data.</text>
</comment>
<sequence>MKLLLRSLFLLLIAAQAAFAQKKLTNSRISGDFTYIYKLSDKEAYSIASEGKTVINDAFLHTRIDSFYHVPNKVYSKNLPYGNYLYVKAVKNQFVYQLKPQNNVNLQFINNRNDFQFALTDLKGRHISNAAVTVGKGRRIRYSAAAKLYVAGSGSKQGVITARYEGISNFFTYEEQESYERYAKNGPSLFKKIFGKKRGVGSRKRDTKAGYSGYMVFNKPMYKPLDTVKFKVYLVTAKGESIRNKPLRVELYKDYNAPGTLLTTLNPYRDGGYEFSFVLTDSLQLKLDRNYTIALKEQRGKEWEQVYQGSFRYEDYELKSVSFAVRTDKNEYNPGQPVHVFMKATDENELAVPDGRVEVLVRTNAASKFYKPRVFVKDTLWKTSLTLDPVGETKLLLPDSIFPKADIDFELSFVFLNSNNERRTASKSLKYRVKEQDLKVEFKKDSLYLDYQVRGNSVRQKATVSISFPNSDEEDILQVELPAAIKMNYAASDYRVKTSDGYDDYIFMEDLKPEIKVDAVQDKDSLRVLVDNQHKIPFWYTIFSGEKVFLRGYGTRLDTIMRHASAKAAHVKINYSWGEKEGDTETSAFYRSGVLNVKLLSPDLVYPGQTVNMQVKVTDANDLPVASTDVTAYAYTSKFKNGYSPGIPYFGKPFFARKINPGFEAEDIGLRGEIGLTWERWGKALNLDTIEYYRFTQTKDLYAIQEEGADTTIAVVAPFVVKNGALVPAHIVYIDDVPVYFSQANQLQRYAFRLSPGKHSIQMRTSEYLVSLDDYEFEKGKKTILSVNADVQNTKARVTALTPLLSAEESAFLTKYLIRIENNFNGDKAILKPVNERMGDSTAYFLSVSQHQPALSSGFLVGPVKENYLTIESGSLKQTFVREPGYTYTFLPGLLKQKSYNTPYGFNTTLTAFNGSDDYRQYPLKSGELDSIWNNYLDLRSRTTPLINNSYPRGGSYGKLVMKLDTGISNQMPYLKNIVIYKYDEPDFLQVYPGNASYFHVLEQSIYRIIYLFKDNRYFVAEDVDIKAGGINYFEWKGMKIQAADAMSTGIDLQIKSVNIGSNSARPADAQQNILQNINNRYFNPAILTGRMSGRVIDAKTKEPVVAAVVKIKGASYGVSTGPNGYFEIKVPKRGKLIVTFIGYDTREINVVNGDAGEIKLDAATALLEEIVVVGYGTQKKQHLTGAISAISSQALGYAGAAQKQEMDARMVIRGLSTNSAGQKPLIIVDGLPFTGDISALDQSSIVSLNILKDAEAMAIYGARAAAGVIIVKTKGGNTVLNAAGTPEQQQPGLRRNFSDYAIWQPSLYTDADGKAAFTVKFPDDVTSWTTRLVAMNGRKQGGVAETTIKSFKMLSANFVSPQFALEGDSIRVIGKLMNYSNADETVNRRFSYNGLERLNGKLTFKNAKIDTVPIVARGYKGMAADSLSFEYTMKQDNGYFDGELRKIPVFKAGVTETKGVFNALGGDTTIVYKFDPALGKVTLRAEASVFPTLLDEIDKLRNYEYLCNEQLASKLKALLLEKSVRKYLGQDFKEEKNIKALLKKLQDNKRTEGTWGWWQNSGEELWISLHVVETLLEAQKQGYEVLLDKNKLYSYLLSRMTGDAHFDQIYGVKLLRLLNEKYYANDWINAIEKKRGDLEAKNARERKANSDVPLLPKQPLYEKLQLMQLKQQAGMPVDMNWLMGLKKETMFGNCYWGEENRYFWDNSIQNTLMAYQVLKANGGHTREMEGIQRYFLEQRKDGQWRNTYESSLILQTILPELMGDGRKAEPAAIVLNNENITVFPYNKVIEPAALTLTKKGKAPVYFTAYQQFHNPSPQKVSKDFTVKTWFDQKGETVKKLKAGTLTNLKVEVEVRADADYVMVEVPIPAGCSYENKIQTFWGLETHREYFKHKTSIFCSKLKKGKYMFNIQLMPRYSGNYILNPAKAEMMYFPVFYGREGMKNIAIN</sequence>
<keyword evidence="2" id="KW-1185">Reference proteome</keyword>
<organism evidence="1 2">
    <name type="scientific">Pedobacter africanus</name>
    <dbReference type="NCBI Taxonomy" id="151894"/>
    <lineage>
        <taxon>Bacteria</taxon>
        <taxon>Pseudomonadati</taxon>
        <taxon>Bacteroidota</taxon>
        <taxon>Sphingobacteriia</taxon>
        <taxon>Sphingobacteriales</taxon>
        <taxon>Sphingobacteriaceae</taxon>
        <taxon>Pedobacter</taxon>
    </lineage>
</organism>
<evidence type="ECO:0000313" key="1">
    <source>
        <dbReference type="EMBL" id="MDR6784821.1"/>
    </source>
</evidence>
<evidence type="ECO:0000313" key="2">
    <source>
        <dbReference type="Proteomes" id="UP001246858"/>
    </source>
</evidence>
<accession>A0ACC6L018</accession>
<keyword evidence="1" id="KW-0675">Receptor</keyword>
<gene>
    <name evidence="1" type="ORF">J2X78_003395</name>
</gene>